<reference evidence="2" key="2">
    <citation type="submission" date="2023-05" db="EMBL/GenBank/DDBJ databases">
        <authorList>
            <consortium name="Lawrence Berkeley National Laboratory"/>
            <person name="Steindorff A."/>
            <person name="Hensen N."/>
            <person name="Bonometti L."/>
            <person name="Westerberg I."/>
            <person name="Brannstrom I.O."/>
            <person name="Guillou S."/>
            <person name="Cros-Aarteil S."/>
            <person name="Calhoun S."/>
            <person name="Haridas S."/>
            <person name="Kuo A."/>
            <person name="Mondo S."/>
            <person name="Pangilinan J."/>
            <person name="Riley R."/>
            <person name="Labutti K."/>
            <person name="Andreopoulos B."/>
            <person name="Lipzen A."/>
            <person name="Chen C."/>
            <person name="Yanf M."/>
            <person name="Daum C."/>
            <person name="Ng V."/>
            <person name="Clum A."/>
            <person name="Ohm R."/>
            <person name="Martin F."/>
            <person name="Silar P."/>
            <person name="Natvig D."/>
            <person name="Lalanne C."/>
            <person name="Gautier V."/>
            <person name="Ament-Velasquez S.L."/>
            <person name="Kruys A."/>
            <person name="Hutchinson M.I."/>
            <person name="Powell A.J."/>
            <person name="Barry K."/>
            <person name="Miller A.N."/>
            <person name="Grigoriev I.V."/>
            <person name="Debuchy R."/>
            <person name="Gladieux P."/>
            <person name="Thoren M.H."/>
            <person name="Johannesson H."/>
        </authorList>
    </citation>
    <scope>NUCLEOTIDE SEQUENCE</scope>
    <source>
        <strain evidence="2">CBS 315.58</strain>
    </source>
</reference>
<feature type="non-terminal residue" evidence="2">
    <location>
        <position position="1"/>
    </location>
</feature>
<keyword evidence="3" id="KW-1185">Reference proteome</keyword>
<gene>
    <name evidence="2" type="ORF">QBC40DRAFT_139177</name>
</gene>
<evidence type="ECO:0008006" key="4">
    <source>
        <dbReference type="Google" id="ProtNLM"/>
    </source>
</evidence>
<sequence>QGILPTLFLATATYASSANTDNNSNNFPTICTNPCRKALHVANVVQGWGRRLCAPGSDFMTYKFECWVCIAISGGGTMEGTEFEDVGRWCAEYMP</sequence>
<proteinExistence type="predicted"/>
<reference evidence="2" key="1">
    <citation type="journal article" date="2023" name="Mol. Phylogenet. Evol.">
        <title>Genome-scale phylogeny and comparative genomics of the fungal order Sordariales.</title>
        <authorList>
            <person name="Hensen N."/>
            <person name="Bonometti L."/>
            <person name="Westerberg I."/>
            <person name="Brannstrom I.O."/>
            <person name="Guillou S."/>
            <person name="Cros-Aarteil S."/>
            <person name="Calhoun S."/>
            <person name="Haridas S."/>
            <person name="Kuo A."/>
            <person name="Mondo S."/>
            <person name="Pangilinan J."/>
            <person name="Riley R."/>
            <person name="LaButti K."/>
            <person name="Andreopoulos B."/>
            <person name="Lipzen A."/>
            <person name="Chen C."/>
            <person name="Yan M."/>
            <person name="Daum C."/>
            <person name="Ng V."/>
            <person name="Clum A."/>
            <person name="Steindorff A."/>
            <person name="Ohm R.A."/>
            <person name="Martin F."/>
            <person name="Silar P."/>
            <person name="Natvig D.O."/>
            <person name="Lalanne C."/>
            <person name="Gautier V."/>
            <person name="Ament-Velasquez S.L."/>
            <person name="Kruys A."/>
            <person name="Hutchinson M.I."/>
            <person name="Powell A.J."/>
            <person name="Barry K."/>
            <person name="Miller A.N."/>
            <person name="Grigoriev I.V."/>
            <person name="Debuchy R."/>
            <person name="Gladieux P."/>
            <person name="Hiltunen Thoren M."/>
            <person name="Johannesson H."/>
        </authorList>
    </citation>
    <scope>NUCLEOTIDE SEQUENCE</scope>
    <source>
        <strain evidence="2">CBS 315.58</strain>
    </source>
</reference>
<accession>A0AAN6XH41</accession>
<feature type="signal peptide" evidence="1">
    <location>
        <begin position="1"/>
        <end position="17"/>
    </location>
</feature>
<organism evidence="2 3">
    <name type="scientific">Triangularia verruculosa</name>
    <dbReference type="NCBI Taxonomy" id="2587418"/>
    <lineage>
        <taxon>Eukaryota</taxon>
        <taxon>Fungi</taxon>
        <taxon>Dikarya</taxon>
        <taxon>Ascomycota</taxon>
        <taxon>Pezizomycotina</taxon>
        <taxon>Sordariomycetes</taxon>
        <taxon>Sordariomycetidae</taxon>
        <taxon>Sordariales</taxon>
        <taxon>Podosporaceae</taxon>
        <taxon>Triangularia</taxon>
    </lineage>
</organism>
<dbReference type="EMBL" id="MU863924">
    <property type="protein sequence ID" value="KAK4200068.1"/>
    <property type="molecule type" value="Genomic_DNA"/>
</dbReference>
<protein>
    <recommendedName>
        <fullName evidence="4">Secreted protein</fullName>
    </recommendedName>
</protein>
<keyword evidence="1" id="KW-0732">Signal</keyword>
<feature type="chain" id="PRO_5042885233" description="Secreted protein" evidence="1">
    <location>
        <begin position="18"/>
        <end position="95"/>
    </location>
</feature>
<feature type="non-terminal residue" evidence="2">
    <location>
        <position position="95"/>
    </location>
</feature>
<evidence type="ECO:0000256" key="1">
    <source>
        <dbReference type="SAM" id="SignalP"/>
    </source>
</evidence>
<evidence type="ECO:0000313" key="3">
    <source>
        <dbReference type="Proteomes" id="UP001303160"/>
    </source>
</evidence>
<evidence type="ECO:0000313" key="2">
    <source>
        <dbReference type="EMBL" id="KAK4200068.1"/>
    </source>
</evidence>
<dbReference type="Proteomes" id="UP001303160">
    <property type="component" value="Unassembled WGS sequence"/>
</dbReference>
<comment type="caution">
    <text evidence="2">The sequence shown here is derived from an EMBL/GenBank/DDBJ whole genome shotgun (WGS) entry which is preliminary data.</text>
</comment>
<name>A0AAN6XH41_9PEZI</name>
<dbReference type="AlphaFoldDB" id="A0AAN6XH41"/>